<evidence type="ECO:0000256" key="3">
    <source>
        <dbReference type="ARBA" id="ARBA00012954"/>
    </source>
</evidence>
<dbReference type="EC" id="1.1.1.22" evidence="3 8"/>
<dbReference type="PIRSF" id="PIRSF000124">
    <property type="entry name" value="UDPglc_GDPman_dh"/>
    <property type="match status" value="1"/>
</dbReference>
<evidence type="ECO:0000256" key="4">
    <source>
        <dbReference type="ARBA" id="ARBA00015132"/>
    </source>
</evidence>
<reference evidence="13" key="1">
    <citation type="submission" date="2020-07" db="EMBL/GenBank/DDBJ databases">
        <title>Huge and variable diversity of episymbiotic CPR bacteria and DPANN archaea in groundwater ecosystems.</title>
        <authorList>
            <person name="He C.Y."/>
            <person name="Keren R."/>
            <person name="Whittaker M."/>
            <person name="Farag I.F."/>
            <person name="Doudna J."/>
            <person name="Cate J.H.D."/>
            <person name="Banfield J.F."/>
        </authorList>
    </citation>
    <scope>NUCLEOTIDE SEQUENCE</scope>
    <source>
        <strain evidence="13">NC_groundwater_1370_Ag_S-0.2um_69_93</strain>
    </source>
</reference>
<dbReference type="InterPro" id="IPR001732">
    <property type="entry name" value="UDP-Glc/GDP-Man_DH_N"/>
</dbReference>
<comment type="pathway">
    <text evidence="1">Nucleotide-sugar biosynthesis; UDP-alpha-D-glucuronate biosynthesis; UDP-alpha-D-glucuronate from UDP-alpha-D-glucose: step 1/1.</text>
</comment>
<dbReference type="AlphaFoldDB" id="A0A932ZWJ7"/>
<evidence type="ECO:0000256" key="6">
    <source>
        <dbReference type="ARBA" id="ARBA00023027"/>
    </source>
</evidence>
<comment type="similarity">
    <text evidence="2 8">Belongs to the UDP-glucose/GDP-mannose dehydrogenase family.</text>
</comment>
<dbReference type="Gene3D" id="1.20.5.100">
    <property type="entry name" value="Cytochrome c1, transmembrane anchor, C-terminal"/>
    <property type="match status" value="1"/>
</dbReference>
<organism evidence="13 14">
    <name type="scientific">Tectimicrobiota bacterium</name>
    <dbReference type="NCBI Taxonomy" id="2528274"/>
    <lineage>
        <taxon>Bacteria</taxon>
        <taxon>Pseudomonadati</taxon>
        <taxon>Nitrospinota/Tectimicrobiota group</taxon>
        <taxon>Candidatus Tectimicrobiota</taxon>
    </lineage>
</organism>
<evidence type="ECO:0000256" key="1">
    <source>
        <dbReference type="ARBA" id="ARBA00004701"/>
    </source>
</evidence>
<dbReference type="Proteomes" id="UP000752292">
    <property type="component" value="Unassembled WGS sequence"/>
</dbReference>
<keyword evidence="6 8" id="KW-0520">NAD</keyword>
<evidence type="ECO:0000259" key="12">
    <source>
        <dbReference type="SMART" id="SM00984"/>
    </source>
</evidence>
<dbReference type="Pfam" id="PF03721">
    <property type="entry name" value="UDPG_MGDP_dh_N"/>
    <property type="match status" value="1"/>
</dbReference>
<evidence type="ECO:0000256" key="11">
    <source>
        <dbReference type="PIRSR" id="PIRSR500134-3"/>
    </source>
</evidence>
<dbReference type="GO" id="GO:0051287">
    <property type="term" value="F:NAD binding"/>
    <property type="evidence" value="ECO:0007669"/>
    <property type="project" value="InterPro"/>
</dbReference>
<dbReference type="GO" id="GO:0000271">
    <property type="term" value="P:polysaccharide biosynthetic process"/>
    <property type="evidence" value="ECO:0007669"/>
    <property type="project" value="InterPro"/>
</dbReference>
<dbReference type="InterPro" id="IPR014026">
    <property type="entry name" value="UDP-Glc/GDP-Man_DH_dimer"/>
</dbReference>
<feature type="domain" description="UDP-glucose/GDP-mannose dehydrogenase C-terminal" evidence="12">
    <location>
        <begin position="318"/>
        <end position="421"/>
    </location>
</feature>
<dbReference type="SUPFAM" id="SSF51735">
    <property type="entry name" value="NAD(P)-binding Rossmann-fold domains"/>
    <property type="match status" value="1"/>
</dbReference>
<comment type="catalytic activity">
    <reaction evidence="7 8">
        <text>UDP-alpha-D-glucose + 2 NAD(+) + H2O = UDP-alpha-D-glucuronate + 2 NADH + 3 H(+)</text>
        <dbReference type="Rhea" id="RHEA:23596"/>
        <dbReference type="ChEBI" id="CHEBI:15377"/>
        <dbReference type="ChEBI" id="CHEBI:15378"/>
        <dbReference type="ChEBI" id="CHEBI:57540"/>
        <dbReference type="ChEBI" id="CHEBI:57945"/>
        <dbReference type="ChEBI" id="CHEBI:58052"/>
        <dbReference type="ChEBI" id="CHEBI:58885"/>
        <dbReference type="EC" id="1.1.1.22"/>
    </reaction>
</comment>
<feature type="binding site" evidence="10">
    <location>
        <position position="325"/>
    </location>
    <ligand>
        <name>substrate</name>
    </ligand>
</feature>
<name>A0A932ZWJ7_UNCTE</name>
<feature type="binding site" evidence="11">
    <location>
        <position position="86"/>
    </location>
    <ligand>
        <name>NAD(+)</name>
        <dbReference type="ChEBI" id="CHEBI:57540"/>
    </ligand>
</feature>
<evidence type="ECO:0000313" key="14">
    <source>
        <dbReference type="Proteomes" id="UP000752292"/>
    </source>
</evidence>
<dbReference type="GO" id="GO:0003979">
    <property type="term" value="F:UDP-glucose 6-dehydrogenase activity"/>
    <property type="evidence" value="ECO:0007669"/>
    <property type="project" value="UniProtKB-EC"/>
</dbReference>
<dbReference type="InterPro" id="IPR036291">
    <property type="entry name" value="NAD(P)-bd_dom_sf"/>
</dbReference>
<evidence type="ECO:0000256" key="9">
    <source>
        <dbReference type="PIRSR" id="PIRSR500134-1"/>
    </source>
</evidence>
<feature type="binding site" evidence="10">
    <location>
        <position position="204"/>
    </location>
    <ligand>
        <name>substrate</name>
    </ligand>
</feature>
<feature type="active site" description="Nucleophile" evidence="9">
    <location>
        <position position="260"/>
    </location>
</feature>
<proteinExistence type="inferred from homology"/>
<evidence type="ECO:0000313" key="13">
    <source>
        <dbReference type="EMBL" id="MBI4251855.1"/>
    </source>
</evidence>
<dbReference type="PIRSF" id="PIRSF500134">
    <property type="entry name" value="UDPglc_DH_bac"/>
    <property type="match status" value="1"/>
</dbReference>
<evidence type="ECO:0000256" key="7">
    <source>
        <dbReference type="ARBA" id="ARBA00047473"/>
    </source>
</evidence>
<dbReference type="EMBL" id="JACQRX010000227">
    <property type="protein sequence ID" value="MBI4251855.1"/>
    <property type="molecule type" value="Genomic_DNA"/>
</dbReference>
<evidence type="ECO:0000256" key="10">
    <source>
        <dbReference type="PIRSR" id="PIRSR500134-2"/>
    </source>
</evidence>
<dbReference type="InterPro" id="IPR036220">
    <property type="entry name" value="UDP-Glc/GDP-Man_DH_C_sf"/>
</dbReference>
<evidence type="ECO:0000256" key="2">
    <source>
        <dbReference type="ARBA" id="ARBA00006601"/>
    </source>
</evidence>
<feature type="binding site" evidence="11">
    <location>
        <position position="35"/>
    </location>
    <ligand>
        <name>NAD(+)</name>
        <dbReference type="ChEBI" id="CHEBI:57540"/>
    </ligand>
</feature>
<sequence>MNICVIGSGYVGLVTGAVFADMGNDVICVDMDEERIQVLRKGECPIYEPRLPEMIAHNQREGRLEFTTSTAFAVRRSEIVFICVGTPPKEDGRTDLSQVEAAAKEIAEALNGPKIIVTKSTVPVGTGDFVRKVIEAHRHDGSSFEVVSNPEFLREGQAIRDTLQPDRIVIGTSSEETAARLSELYRPLERPILVTDMHSAEIIKYASNAFLATKISFINSVANLCERAGADVKAVAKGIGADTRIGPSFLEAGLGYGGSCFPKDVDSLLHTSQELGAPFEVLGAVVAENVRRVPRLTQRVVERLGDGGPKPLSGKRIAILGLAFKPDTDDMREAKSIEICARLKEAGAALRAYDPVAMEKAKAIIGVQDVEYCRSAYEAAQHADAAVIVTEWREFIQLNLSRLGDSMNRPIIFDGRNIYSPEQVAAAGIEYHSTGRSSVMPREK</sequence>
<dbReference type="SMART" id="SM00984">
    <property type="entry name" value="UDPG_MGDP_dh_C"/>
    <property type="match status" value="1"/>
</dbReference>
<dbReference type="InterPro" id="IPR008927">
    <property type="entry name" value="6-PGluconate_DH-like_C_sf"/>
</dbReference>
<feature type="binding site" evidence="11">
    <location>
        <position position="30"/>
    </location>
    <ligand>
        <name>NAD(+)</name>
        <dbReference type="ChEBI" id="CHEBI:57540"/>
    </ligand>
</feature>
<dbReference type="InterPro" id="IPR028357">
    <property type="entry name" value="UDPglc_DH_bac"/>
</dbReference>
<protein>
    <recommendedName>
        <fullName evidence="4 8">UDP-glucose 6-dehydrogenase</fullName>
        <ecNumber evidence="3 8">1.1.1.22</ecNumber>
    </recommendedName>
</protein>
<feature type="binding site" evidence="10">
    <location>
        <begin position="249"/>
        <end position="253"/>
    </location>
    <ligand>
        <name>substrate</name>
    </ligand>
</feature>
<dbReference type="Pfam" id="PF00984">
    <property type="entry name" value="UDPG_MGDP_dh"/>
    <property type="match status" value="1"/>
</dbReference>
<dbReference type="PANTHER" id="PTHR43750:SF3">
    <property type="entry name" value="UDP-GLUCOSE 6-DEHYDROGENASE TUAD"/>
    <property type="match status" value="1"/>
</dbReference>
<dbReference type="PANTHER" id="PTHR43750">
    <property type="entry name" value="UDP-GLUCOSE 6-DEHYDROGENASE TUAD"/>
    <property type="match status" value="1"/>
</dbReference>
<feature type="binding site" evidence="11">
    <location>
        <position position="263"/>
    </location>
    <ligand>
        <name>NAD(+)</name>
        <dbReference type="ChEBI" id="CHEBI:57540"/>
    </ligand>
</feature>
<accession>A0A932ZWJ7</accession>
<dbReference type="SUPFAM" id="SSF48179">
    <property type="entry name" value="6-phosphogluconate dehydrogenase C-terminal domain-like"/>
    <property type="match status" value="1"/>
</dbReference>
<dbReference type="Pfam" id="PF03720">
    <property type="entry name" value="UDPG_MGDP_dh_C"/>
    <property type="match status" value="1"/>
</dbReference>
<keyword evidence="5 8" id="KW-0560">Oxidoreductase</keyword>
<dbReference type="SUPFAM" id="SSF52413">
    <property type="entry name" value="UDP-glucose/GDP-mannose dehydrogenase C-terminal domain"/>
    <property type="match status" value="1"/>
</dbReference>
<dbReference type="NCBIfam" id="TIGR03026">
    <property type="entry name" value="NDP-sugDHase"/>
    <property type="match status" value="1"/>
</dbReference>
<feature type="binding site" evidence="11">
    <location>
        <position position="121"/>
    </location>
    <ligand>
        <name>NAD(+)</name>
        <dbReference type="ChEBI" id="CHEBI:57540"/>
    </ligand>
</feature>
<evidence type="ECO:0000256" key="8">
    <source>
        <dbReference type="PIRNR" id="PIRNR000124"/>
    </source>
</evidence>
<comment type="caution">
    <text evidence="13">The sequence shown here is derived from an EMBL/GenBank/DDBJ whole genome shotgun (WGS) entry which is preliminary data.</text>
</comment>
<feature type="binding site" evidence="10">
    <location>
        <position position="257"/>
    </location>
    <ligand>
        <name>substrate</name>
    </ligand>
</feature>
<feature type="binding site" evidence="10">
    <location>
        <begin position="152"/>
        <end position="155"/>
    </location>
    <ligand>
        <name>substrate</name>
    </ligand>
</feature>
<evidence type="ECO:0000256" key="5">
    <source>
        <dbReference type="ARBA" id="ARBA00023002"/>
    </source>
</evidence>
<gene>
    <name evidence="13" type="ORF">HY618_05285</name>
</gene>
<feature type="binding site" evidence="11">
    <location>
        <position position="332"/>
    </location>
    <ligand>
        <name>NAD(+)</name>
        <dbReference type="ChEBI" id="CHEBI:57540"/>
    </ligand>
</feature>
<dbReference type="InterPro" id="IPR017476">
    <property type="entry name" value="UDP-Glc/GDP-Man"/>
</dbReference>
<dbReference type="Gene3D" id="3.40.50.720">
    <property type="entry name" value="NAD(P)-binding Rossmann-like Domain"/>
    <property type="match status" value="2"/>
</dbReference>
<feature type="binding site" evidence="11">
    <location>
        <position position="155"/>
    </location>
    <ligand>
        <name>NAD(+)</name>
        <dbReference type="ChEBI" id="CHEBI:57540"/>
    </ligand>
</feature>
<dbReference type="InterPro" id="IPR014027">
    <property type="entry name" value="UDP-Glc/GDP-Man_DH_C"/>
</dbReference>